<dbReference type="EMBL" id="PSZM01000028">
    <property type="protein sequence ID" value="PQL93784.1"/>
    <property type="molecule type" value="Genomic_DNA"/>
</dbReference>
<gene>
    <name evidence="7" type="ORF">C4S77_04330</name>
</gene>
<reference evidence="7 8" key="1">
    <citation type="submission" date="2018-02" db="EMBL/GenBank/DDBJ databases">
        <title>Genome sequences of Apibacter spp., gut symbionts of Asian honey bees.</title>
        <authorList>
            <person name="Kwong W.K."/>
            <person name="Steele M.I."/>
            <person name="Moran N.A."/>
        </authorList>
    </citation>
    <scope>NUCLEOTIDE SEQUENCE [LARGE SCALE GENOMIC DNA]</scope>
    <source>
        <strain evidence="8">wkB301</strain>
    </source>
</reference>
<dbReference type="Proteomes" id="UP000238042">
    <property type="component" value="Unassembled WGS sequence"/>
</dbReference>
<keyword evidence="4" id="KW-0233">DNA recombination</keyword>
<dbReference type="PANTHER" id="PTHR30349">
    <property type="entry name" value="PHAGE INTEGRASE-RELATED"/>
    <property type="match status" value="1"/>
</dbReference>
<dbReference type="RefSeq" id="WP_105246326.1">
    <property type="nucleotide sequence ID" value="NZ_PSZM01000028.1"/>
</dbReference>
<comment type="similarity">
    <text evidence="1">Belongs to the 'phage' integrase family.</text>
</comment>
<dbReference type="AlphaFoldDB" id="A0A2S8AEK5"/>
<evidence type="ECO:0000259" key="6">
    <source>
        <dbReference type="PROSITE" id="PS51900"/>
    </source>
</evidence>
<dbReference type="InterPro" id="IPR011010">
    <property type="entry name" value="DNA_brk_join_enz"/>
</dbReference>
<dbReference type="Gene3D" id="1.10.150.130">
    <property type="match status" value="1"/>
</dbReference>
<dbReference type="OrthoDB" id="1407105at2"/>
<dbReference type="InterPro" id="IPR050090">
    <property type="entry name" value="Tyrosine_recombinase_XerCD"/>
</dbReference>
<proteinExistence type="inferred from homology"/>
<dbReference type="Gene3D" id="1.10.443.10">
    <property type="entry name" value="Intergrase catalytic core"/>
    <property type="match status" value="1"/>
</dbReference>
<keyword evidence="8" id="KW-1185">Reference proteome</keyword>
<evidence type="ECO:0000256" key="5">
    <source>
        <dbReference type="PROSITE-ProRule" id="PRU01248"/>
    </source>
</evidence>
<evidence type="ECO:0000256" key="2">
    <source>
        <dbReference type="ARBA" id="ARBA00022908"/>
    </source>
</evidence>
<keyword evidence="3 5" id="KW-0238">DNA-binding</keyword>
<organism evidence="7 8">
    <name type="scientific">Apibacter adventoris</name>
    <dbReference type="NCBI Taxonomy" id="1679466"/>
    <lineage>
        <taxon>Bacteria</taxon>
        <taxon>Pseudomonadati</taxon>
        <taxon>Bacteroidota</taxon>
        <taxon>Flavobacteriia</taxon>
        <taxon>Flavobacteriales</taxon>
        <taxon>Weeksellaceae</taxon>
        <taxon>Apibacter</taxon>
    </lineage>
</organism>
<protein>
    <recommendedName>
        <fullName evidence="6">Core-binding (CB) domain-containing protein</fullName>
    </recommendedName>
</protein>
<sequence length="247" mass="29306">MNNFISYLRIKYKYAERTLQAKENHIENWEKLCLKDQELEKLTTKALLSLIENQKKKYQISTLNNQLKTLEQYYNYLVAIKKRKSHPLINFRIKSETKPLIQGLLTEQELTELYENYSVQGHLGGQFNHYRQRNKVILGLMIYQGLDSITLERLEIGHIDVEKAIVQVPRISEYKLKERILPLASNQIMELHKYLTQTREELLKIIKTEQETKKLFPKSSKTRFSSITQSIKKQIEIENIHLLCGQR</sequence>
<dbReference type="GO" id="GO:0006310">
    <property type="term" value="P:DNA recombination"/>
    <property type="evidence" value="ECO:0007669"/>
    <property type="project" value="UniProtKB-KW"/>
</dbReference>
<dbReference type="PROSITE" id="PS51900">
    <property type="entry name" value="CB"/>
    <property type="match status" value="1"/>
</dbReference>
<feature type="domain" description="Core-binding (CB)" evidence="6">
    <location>
        <begin position="1"/>
        <end position="78"/>
    </location>
</feature>
<evidence type="ECO:0000256" key="4">
    <source>
        <dbReference type="ARBA" id="ARBA00023172"/>
    </source>
</evidence>
<dbReference type="GO" id="GO:0015074">
    <property type="term" value="P:DNA integration"/>
    <property type="evidence" value="ECO:0007669"/>
    <property type="project" value="UniProtKB-KW"/>
</dbReference>
<comment type="caution">
    <text evidence="7">The sequence shown here is derived from an EMBL/GenBank/DDBJ whole genome shotgun (WGS) entry which is preliminary data.</text>
</comment>
<accession>A0A2S8AEK5</accession>
<dbReference type="InterPro" id="IPR010998">
    <property type="entry name" value="Integrase_recombinase_N"/>
</dbReference>
<dbReference type="InterPro" id="IPR013762">
    <property type="entry name" value="Integrase-like_cat_sf"/>
</dbReference>
<evidence type="ECO:0000313" key="7">
    <source>
        <dbReference type="EMBL" id="PQL93784.1"/>
    </source>
</evidence>
<dbReference type="PANTHER" id="PTHR30349:SF41">
    <property type="entry name" value="INTEGRASE_RECOMBINASE PROTEIN MJ0367-RELATED"/>
    <property type="match status" value="1"/>
</dbReference>
<dbReference type="InterPro" id="IPR044068">
    <property type="entry name" value="CB"/>
</dbReference>
<evidence type="ECO:0000313" key="8">
    <source>
        <dbReference type="Proteomes" id="UP000238042"/>
    </source>
</evidence>
<dbReference type="GO" id="GO:0003677">
    <property type="term" value="F:DNA binding"/>
    <property type="evidence" value="ECO:0007669"/>
    <property type="project" value="UniProtKB-UniRule"/>
</dbReference>
<name>A0A2S8AEK5_9FLAO</name>
<evidence type="ECO:0000256" key="3">
    <source>
        <dbReference type="ARBA" id="ARBA00023125"/>
    </source>
</evidence>
<keyword evidence="2" id="KW-0229">DNA integration</keyword>
<evidence type="ECO:0000256" key="1">
    <source>
        <dbReference type="ARBA" id="ARBA00008857"/>
    </source>
</evidence>
<dbReference type="SUPFAM" id="SSF56349">
    <property type="entry name" value="DNA breaking-rejoining enzymes"/>
    <property type="match status" value="1"/>
</dbReference>